<proteinExistence type="inferred from homology"/>
<keyword evidence="11" id="KW-0496">Mitochondrion</keyword>
<evidence type="ECO:0000256" key="8">
    <source>
        <dbReference type="ARBA" id="ARBA00022792"/>
    </source>
</evidence>
<evidence type="ECO:0000256" key="11">
    <source>
        <dbReference type="ARBA" id="ARBA00023128"/>
    </source>
</evidence>
<organism evidence="16 17">
    <name type="scientific">Macrostomum lignano</name>
    <dbReference type="NCBI Taxonomy" id="282301"/>
    <lineage>
        <taxon>Eukaryota</taxon>
        <taxon>Metazoa</taxon>
        <taxon>Spiralia</taxon>
        <taxon>Lophotrochozoa</taxon>
        <taxon>Platyhelminthes</taxon>
        <taxon>Rhabditophora</taxon>
        <taxon>Macrostomorpha</taxon>
        <taxon>Macrostomida</taxon>
        <taxon>Macrostomidae</taxon>
        <taxon>Macrostomum</taxon>
    </lineage>
</organism>
<dbReference type="GO" id="GO:0032981">
    <property type="term" value="P:mitochondrial respiratory chain complex I assembly"/>
    <property type="evidence" value="ECO:0007669"/>
    <property type="project" value="TreeGrafter"/>
</dbReference>
<keyword evidence="9" id="KW-0249">Electron transport</keyword>
<sequence>FHINKQTKLAVSMGGDSHGHGTKWIPPDWRQYKIQDAPRVQQHVDRLAAIGLKDPWARNEVWRYHSEFYKPPNRWIMWLITRGAPYGIAAFGTVIVLEKLYGYVNRKHGHDGHAKHH</sequence>
<dbReference type="STRING" id="282301.A0A267F0R0"/>
<protein>
    <recommendedName>
        <fullName evidence="4">NADH dehydrogenase [ubiquinone] 1 beta subcomplex subunit 3</fullName>
    </recommendedName>
    <alternativeName>
        <fullName evidence="13">Complex I-B12</fullName>
    </alternativeName>
    <alternativeName>
        <fullName evidence="14">NADH-ubiquinone oxidoreductase B12 subunit</fullName>
    </alternativeName>
</protein>
<dbReference type="GO" id="GO:0022900">
    <property type="term" value="P:electron transport chain"/>
    <property type="evidence" value="ECO:0007669"/>
    <property type="project" value="InterPro"/>
</dbReference>
<keyword evidence="17" id="KW-1185">Reference proteome</keyword>
<comment type="subcellular location">
    <subcellularLocation>
        <location evidence="2">Mitochondrion inner membrane</location>
        <topology evidence="2">Single-pass membrane protein</topology>
        <orientation evidence="2">Matrix side</orientation>
    </subcellularLocation>
</comment>
<evidence type="ECO:0000256" key="4">
    <source>
        <dbReference type="ARBA" id="ARBA00018680"/>
    </source>
</evidence>
<evidence type="ECO:0000313" key="17">
    <source>
        <dbReference type="Proteomes" id="UP000215902"/>
    </source>
</evidence>
<gene>
    <name evidence="16" type="ORF">BOX15_Mlig009864g2</name>
</gene>
<keyword evidence="5" id="KW-0813">Transport</keyword>
<dbReference type="PANTHER" id="PTHR15082:SF2">
    <property type="entry name" value="NADH DEHYDROGENASE [UBIQUINONE] 1 BETA SUBCOMPLEX SUBUNIT 3"/>
    <property type="match status" value="1"/>
</dbReference>
<evidence type="ECO:0000256" key="3">
    <source>
        <dbReference type="ARBA" id="ARBA00005667"/>
    </source>
</evidence>
<reference evidence="16 17" key="1">
    <citation type="submission" date="2017-06" db="EMBL/GenBank/DDBJ databases">
        <title>A platform for efficient transgenesis in Macrostomum lignano, a flatworm model organism for stem cell research.</title>
        <authorList>
            <person name="Berezikov E."/>
        </authorList>
    </citation>
    <scope>NUCLEOTIDE SEQUENCE [LARGE SCALE GENOMIC DNA]</scope>
    <source>
        <strain evidence="16">DV1</strain>
        <tissue evidence="16">Whole organism</tissue>
    </source>
</reference>
<evidence type="ECO:0000256" key="15">
    <source>
        <dbReference type="SAM" id="Phobius"/>
    </source>
</evidence>
<accession>A0A267F0R0</accession>
<evidence type="ECO:0000256" key="6">
    <source>
        <dbReference type="ARBA" id="ARBA00022660"/>
    </source>
</evidence>
<dbReference type="GO" id="GO:0005743">
    <property type="term" value="C:mitochondrial inner membrane"/>
    <property type="evidence" value="ECO:0007669"/>
    <property type="project" value="UniProtKB-SubCell"/>
</dbReference>
<evidence type="ECO:0000256" key="7">
    <source>
        <dbReference type="ARBA" id="ARBA00022692"/>
    </source>
</evidence>
<dbReference type="AlphaFoldDB" id="A0A267F0R0"/>
<keyword evidence="8" id="KW-0999">Mitochondrion inner membrane</keyword>
<evidence type="ECO:0000256" key="14">
    <source>
        <dbReference type="ARBA" id="ARBA00032688"/>
    </source>
</evidence>
<dbReference type="Proteomes" id="UP000215902">
    <property type="component" value="Unassembled WGS sequence"/>
</dbReference>
<keyword evidence="7 15" id="KW-0812">Transmembrane</keyword>
<evidence type="ECO:0000256" key="12">
    <source>
        <dbReference type="ARBA" id="ARBA00023136"/>
    </source>
</evidence>
<evidence type="ECO:0000313" key="16">
    <source>
        <dbReference type="EMBL" id="PAA67328.1"/>
    </source>
</evidence>
<evidence type="ECO:0000256" key="10">
    <source>
        <dbReference type="ARBA" id="ARBA00022989"/>
    </source>
</evidence>
<evidence type="ECO:0000256" key="2">
    <source>
        <dbReference type="ARBA" id="ARBA00004298"/>
    </source>
</evidence>
<evidence type="ECO:0000256" key="1">
    <source>
        <dbReference type="ARBA" id="ARBA00003195"/>
    </source>
</evidence>
<dbReference type="EMBL" id="NIVC01001493">
    <property type="protein sequence ID" value="PAA67328.1"/>
    <property type="molecule type" value="Genomic_DNA"/>
</dbReference>
<dbReference type="PANTHER" id="PTHR15082">
    <property type="entry name" value="NADH-UBIQUINONE OXIDOREDUCTASE B12 SUBUNIT"/>
    <property type="match status" value="1"/>
</dbReference>
<evidence type="ECO:0000256" key="13">
    <source>
        <dbReference type="ARBA" id="ARBA00030217"/>
    </source>
</evidence>
<evidence type="ECO:0000256" key="5">
    <source>
        <dbReference type="ARBA" id="ARBA00022448"/>
    </source>
</evidence>
<name>A0A267F0R0_9PLAT</name>
<dbReference type="InterPro" id="IPR012576">
    <property type="entry name" value="NDUFB3"/>
</dbReference>
<comment type="caution">
    <text evidence="16">The sequence shown here is derived from an EMBL/GenBank/DDBJ whole genome shotgun (WGS) entry which is preliminary data.</text>
</comment>
<dbReference type="Pfam" id="PF08122">
    <property type="entry name" value="NDUF_B12"/>
    <property type="match status" value="1"/>
</dbReference>
<evidence type="ECO:0000256" key="9">
    <source>
        <dbReference type="ARBA" id="ARBA00022982"/>
    </source>
</evidence>
<feature type="transmembrane region" description="Helical" evidence="15">
    <location>
        <begin position="75"/>
        <end position="97"/>
    </location>
</feature>
<keyword evidence="10 15" id="KW-1133">Transmembrane helix</keyword>
<keyword evidence="6" id="KW-0679">Respiratory chain</keyword>
<comment type="similarity">
    <text evidence="3">Belongs to the complex I NDUFB3 subunit family.</text>
</comment>
<comment type="function">
    <text evidence="1">Accessory subunit of the mitochondrial membrane respiratory chain NADH dehydrogenase (Complex I), that is believed not to be involved in catalysis. Complex I functions in the transfer of electrons from NADH to the respiratory chain. The immediate electron acceptor for the enzyme is believed to be ubiquinone.</text>
</comment>
<keyword evidence="12 15" id="KW-0472">Membrane</keyword>
<dbReference type="OrthoDB" id="521512at2759"/>
<feature type="non-terminal residue" evidence="16">
    <location>
        <position position="1"/>
    </location>
</feature>